<evidence type="ECO:0000313" key="2">
    <source>
        <dbReference type="WBParaSite" id="PS1159_v2.g13300.t1"/>
    </source>
</evidence>
<dbReference type="Proteomes" id="UP000887580">
    <property type="component" value="Unplaced"/>
</dbReference>
<reference evidence="2" key="1">
    <citation type="submission" date="2022-11" db="UniProtKB">
        <authorList>
            <consortium name="WormBaseParasite"/>
        </authorList>
    </citation>
    <scope>IDENTIFICATION</scope>
</reference>
<proteinExistence type="predicted"/>
<name>A0AC35F340_9BILA</name>
<accession>A0AC35F340</accession>
<organism evidence="1 2">
    <name type="scientific">Panagrolaimus sp. PS1159</name>
    <dbReference type="NCBI Taxonomy" id="55785"/>
    <lineage>
        <taxon>Eukaryota</taxon>
        <taxon>Metazoa</taxon>
        <taxon>Ecdysozoa</taxon>
        <taxon>Nematoda</taxon>
        <taxon>Chromadorea</taxon>
        <taxon>Rhabditida</taxon>
        <taxon>Tylenchina</taxon>
        <taxon>Panagrolaimomorpha</taxon>
        <taxon>Panagrolaimoidea</taxon>
        <taxon>Panagrolaimidae</taxon>
        <taxon>Panagrolaimus</taxon>
    </lineage>
</organism>
<evidence type="ECO:0000313" key="1">
    <source>
        <dbReference type="Proteomes" id="UP000887580"/>
    </source>
</evidence>
<dbReference type="WBParaSite" id="PS1159_v2.g13300.t1">
    <property type="protein sequence ID" value="PS1159_v2.g13300.t1"/>
    <property type="gene ID" value="PS1159_v2.g13300"/>
</dbReference>
<protein>
    <submittedName>
        <fullName evidence="2">Uncharacterized protein</fullName>
    </submittedName>
</protein>
<sequence length="212" mass="24458">MKYAFLLFIFLYLTKSFVSEEDEEDFDFSEVGIGTDEYDPDKFVSLILAQNRDPVKLLKLIRGLMKKGYFYDMVDVAMPLIIKCPSIQYEAVQVVSLYTESKADQIIEDAILYLIPLMSSKDSNIAKESLHAIANILAANPTLREFSLMNGIDKQLFKFINNPNTSIKVLREVASIFKSICLKENLADRYIDRILSAYDYFLTRHFDPEIFK</sequence>